<organism evidence="3 4">
    <name type="scientific">Anabarilius grahami</name>
    <name type="common">Kanglang fish</name>
    <name type="synonym">Barilius grahami</name>
    <dbReference type="NCBI Taxonomy" id="495550"/>
    <lineage>
        <taxon>Eukaryota</taxon>
        <taxon>Metazoa</taxon>
        <taxon>Chordata</taxon>
        <taxon>Craniata</taxon>
        <taxon>Vertebrata</taxon>
        <taxon>Euteleostomi</taxon>
        <taxon>Actinopterygii</taxon>
        <taxon>Neopterygii</taxon>
        <taxon>Teleostei</taxon>
        <taxon>Ostariophysi</taxon>
        <taxon>Cypriniformes</taxon>
        <taxon>Xenocyprididae</taxon>
        <taxon>Xenocypridinae</taxon>
        <taxon>Xenocypridinae incertae sedis</taxon>
        <taxon>Anabarilius</taxon>
    </lineage>
</organism>
<feature type="compositionally biased region" description="Low complexity" evidence="1">
    <location>
        <begin position="31"/>
        <end position="46"/>
    </location>
</feature>
<dbReference type="EMBL" id="RJVU01073043">
    <property type="protein sequence ID" value="ROI27660.1"/>
    <property type="molecule type" value="Genomic_DNA"/>
</dbReference>
<gene>
    <name evidence="3" type="ORF">DPX16_22982</name>
</gene>
<evidence type="ECO:0000313" key="3">
    <source>
        <dbReference type="EMBL" id="ROI27660.1"/>
    </source>
</evidence>
<reference evidence="3 4" key="1">
    <citation type="submission" date="2018-10" db="EMBL/GenBank/DDBJ databases">
        <title>Genome assembly for a Yunnan-Guizhou Plateau 3E fish, Anabarilius grahami (Regan), and its evolutionary and genetic applications.</title>
        <authorList>
            <person name="Jiang W."/>
        </authorList>
    </citation>
    <scope>NUCLEOTIDE SEQUENCE [LARGE SCALE GENOMIC DNA]</scope>
    <source>
        <strain evidence="3">AG-KIZ</strain>
        <tissue evidence="3">Muscle</tissue>
    </source>
</reference>
<keyword evidence="4" id="KW-1185">Reference proteome</keyword>
<accession>A0A3N0XHA2</accession>
<proteinExistence type="predicted"/>
<keyword evidence="2" id="KW-0732">Signal</keyword>
<feature type="region of interest" description="Disordered" evidence="1">
    <location>
        <begin position="30"/>
        <end position="56"/>
    </location>
</feature>
<comment type="caution">
    <text evidence="3">The sequence shown here is derived from an EMBL/GenBank/DDBJ whole genome shotgun (WGS) entry which is preliminary data.</text>
</comment>
<feature type="signal peptide" evidence="2">
    <location>
        <begin position="1"/>
        <end position="17"/>
    </location>
</feature>
<evidence type="ECO:0000313" key="4">
    <source>
        <dbReference type="Proteomes" id="UP000281406"/>
    </source>
</evidence>
<name>A0A3N0XHA2_ANAGA</name>
<dbReference type="AlphaFoldDB" id="A0A3N0XHA2"/>
<protein>
    <submittedName>
        <fullName evidence="3">Uncharacterized protein</fullName>
    </submittedName>
</protein>
<sequence>MAKRAVFAFYVLAVLRAWRVHLGSLDHGPVSQPEPAAVPEQPEPSAIPEQPEPATVPEQSTILISPAMARRTVFTFYVLAVLRARRMHASYFDSGPVCQPEPAVIPEQPAAVPELSALPDTATEAPWSALPPPPRPSVLLKPTWSVSPAPPCGTQPGLRPCWGPHGLRSGALDLARHPSPWSSSSPPPSDICKSTHSLKVSCEPRHYMRIWLWVASSVEKCLDERESFKIPAKVQL</sequence>
<evidence type="ECO:0000256" key="1">
    <source>
        <dbReference type="SAM" id="MobiDB-lite"/>
    </source>
</evidence>
<dbReference type="Proteomes" id="UP000281406">
    <property type="component" value="Unassembled WGS sequence"/>
</dbReference>
<evidence type="ECO:0000256" key="2">
    <source>
        <dbReference type="SAM" id="SignalP"/>
    </source>
</evidence>
<feature type="chain" id="PRO_5018061990" evidence="2">
    <location>
        <begin position="18"/>
        <end position="236"/>
    </location>
</feature>